<dbReference type="EMBL" id="JH431612">
    <property type="status" value="NOT_ANNOTATED_CDS"/>
    <property type="molecule type" value="Genomic_DNA"/>
</dbReference>
<evidence type="ECO:0000313" key="3">
    <source>
        <dbReference type="Proteomes" id="UP000014500"/>
    </source>
</evidence>
<organism evidence="2 3">
    <name type="scientific">Strigamia maritima</name>
    <name type="common">European centipede</name>
    <name type="synonym">Geophilus maritimus</name>
    <dbReference type="NCBI Taxonomy" id="126957"/>
    <lineage>
        <taxon>Eukaryota</taxon>
        <taxon>Metazoa</taxon>
        <taxon>Ecdysozoa</taxon>
        <taxon>Arthropoda</taxon>
        <taxon>Myriapoda</taxon>
        <taxon>Chilopoda</taxon>
        <taxon>Pleurostigmophora</taxon>
        <taxon>Geophilomorpha</taxon>
        <taxon>Linotaeniidae</taxon>
        <taxon>Strigamia</taxon>
    </lineage>
</organism>
<evidence type="ECO:0000313" key="2">
    <source>
        <dbReference type="EnsemblMetazoa" id="SMAR005498-PA"/>
    </source>
</evidence>
<keyword evidence="1" id="KW-0812">Transmembrane</keyword>
<keyword evidence="1" id="KW-0472">Membrane</keyword>
<feature type="transmembrane region" description="Helical" evidence="1">
    <location>
        <begin position="121"/>
        <end position="139"/>
    </location>
</feature>
<feature type="transmembrane region" description="Helical" evidence="1">
    <location>
        <begin position="159"/>
        <end position="180"/>
    </location>
</feature>
<feature type="transmembrane region" description="Helical" evidence="1">
    <location>
        <begin position="259"/>
        <end position="278"/>
    </location>
</feature>
<evidence type="ECO:0000256" key="1">
    <source>
        <dbReference type="SAM" id="Phobius"/>
    </source>
</evidence>
<reference evidence="3" key="1">
    <citation type="submission" date="2011-05" db="EMBL/GenBank/DDBJ databases">
        <authorList>
            <person name="Richards S.R."/>
            <person name="Qu J."/>
            <person name="Jiang H."/>
            <person name="Jhangiani S.N."/>
            <person name="Agravi P."/>
            <person name="Goodspeed R."/>
            <person name="Gross S."/>
            <person name="Mandapat C."/>
            <person name="Jackson L."/>
            <person name="Mathew T."/>
            <person name="Pu L."/>
            <person name="Thornton R."/>
            <person name="Saada N."/>
            <person name="Wilczek-Boney K.B."/>
            <person name="Lee S."/>
            <person name="Kovar C."/>
            <person name="Wu Y."/>
            <person name="Scherer S.E."/>
            <person name="Worley K.C."/>
            <person name="Muzny D.M."/>
            <person name="Gibbs R."/>
        </authorList>
    </citation>
    <scope>NUCLEOTIDE SEQUENCE</scope>
    <source>
        <strain evidence="3">Brora</strain>
    </source>
</reference>
<feature type="transmembrane region" description="Helical" evidence="1">
    <location>
        <begin position="15"/>
        <end position="38"/>
    </location>
</feature>
<dbReference type="Proteomes" id="UP000014500">
    <property type="component" value="Unassembled WGS sequence"/>
</dbReference>
<keyword evidence="1" id="KW-1133">Transmembrane helix</keyword>
<dbReference type="AlphaFoldDB" id="T1IWD2"/>
<sequence length="314" mass="36337">MFRSKAKGQRDKPSFSNFFCTSVLSATHLLFIYFLFLFKRYMAKSVKFIKRQNFLKNIKEFKTNNEVVKTSRWQYEKILFVVQSSVSSSWRAHYRINQKHKFPRTFNLAVYLNAVEKTKDLVPLPSLFGAILLSSLLYFQTLAAFKTYSFKLYHRHNQWFLISICSAGPADAFTFMHMAARGVGVARDQLMCQAMMPSVQISDMVEGFGIGIVMSISNDDFETFSYKLSIEQILVRNKLTFRIVCVTINIDEHRMLSQLTFKGVFGIILPIIILNTIACFKDETLAARALWHQLPGQCLLTSKFFFNLKTTFKT</sequence>
<keyword evidence="3" id="KW-1185">Reference proteome</keyword>
<dbReference type="HOGENOM" id="CLU_886583_0_0_1"/>
<name>T1IWD2_STRMM</name>
<accession>T1IWD2</accession>
<protein>
    <submittedName>
        <fullName evidence="2">Uncharacterized protein</fullName>
    </submittedName>
</protein>
<proteinExistence type="predicted"/>
<dbReference type="EnsemblMetazoa" id="SMAR005498-RA">
    <property type="protein sequence ID" value="SMAR005498-PA"/>
    <property type="gene ID" value="SMAR005498"/>
</dbReference>
<reference evidence="2" key="2">
    <citation type="submission" date="2015-02" db="UniProtKB">
        <authorList>
            <consortium name="EnsemblMetazoa"/>
        </authorList>
    </citation>
    <scope>IDENTIFICATION</scope>
</reference>